<feature type="domain" description="Protein kinase" evidence="7">
    <location>
        <begin position="62"/>
        <end position="443"/>
    </location>
</feature>
<dbReference type="PROSITE" id="PS00107">
    <property type="entry name" value="PROTEIN_KINASE_ATP"/>
    <property type="match status" value="1"/>
</dbReference>
<dbReference type="SUPFAM" id="SSF56112">
    <property type="entry name" value="Protein kinase-like (PK-like)"/>
    <property type="match status" value="1"/>
</dbReference>
<dbReference type="GO" id="GO:0004674">
    <property type="term" value="F:protein serine/threonine kinase activity"/>
    <property type="evidence" value="ECO:0007669"/>
    <property type="project" value="UniProtKB-KW"/>
</dbReference>
<proteinExistence type="predicted"/>
<dbReference type="Pfam" id="PF00069">
    <property type="entry name" value="Pkinase"/>
    <property type="match status" value="2"/>
</dbReference>
<keyword evidence="9" id="KW-1185">Reference proteome</keyword>
<evidence type="ECO:0000313" key="9">
    <source>
        <dbReference type="Proteomes" id="UP000800235"/>
    </source>
</evidence>
<keyword evidence="1" id="KW-0723">Serine/threonine-protein kinase</keyword>
<gene>
    <name evidence="8" type="ORF">EJ08DRAFT_641630</name>
</gene>
<keyword evidence="3 6" id="KW-0547">Nucleotide-binding</keyword>
<dbReference type="GO" id="GO:0043484">
    <property type="term" value="P:regulation of RNA splicing"/>
    <property type="evidence" value="ECO:0007669"/>
    <property type="project" value="TreeGrafter"/>
</dbReference>
<accession>A0A9P4NGS0</accession>
<dbReference type="GO" id="GO:0005524">
    <property type="term" value="F:ATP binding"/>
    <property type="evidence" value="ECO:0007669"/>
    <property type="project" value="UniProtKB-UniRule"/>
</dbReference>
<evidence type="ECO:0000256" key="4">
    <source>
        <dbReference type="ARBA" id="ARBA00022777"/>
    </source>
</evidence>
<dbReference type="OrthoDB" id="5979581at2759"/>
<keyword evidence="4 8" id="KW-0418">Kinase</keyword>
<name>A0A9P4NGS0_9PEZI</name>
<keyword evidence="5 6" id="KW-0067">ATP-binding</keyword>
<evidence type="ECO:0000256" key="2">
    <source>
        <dbReference type="ARBA" id="ARBA00022679"/>
    </source>
</evidence>
<keyword evidence="2" id="KW-0808">Transferase</keyword>
<dbReference type="Proteomes" id="UP000800235">
    <property type="component" value="Unassembled WGS sequence"/>
</dbReference>
<dbReference type="AlphaFoldDB" id="A0A9P4NGS0"/>
<reference evidence="8" key="1">
    <citation type="journal article" date="2020" name="Stud. Mycol.">
        <title>101 Dothideomycetes genomes: a test case for predicting lifestyles and emergence of pathogens.</title>
        <authorList>
            <person name="Haridas S."/>
            <person name="Albert R."/>
            <person name="Binder M."/>
            <person name="Bloem J."/>
            <person name="Labutti K."/>
            <person name="Salamov A."/>
            <person name="Andreopoulos B."/>
            <person name="Baker S."/>
            <person name="Barry K."/>
            <person name="Bills G."/>
            <person name="Bluhm B."/>
            <person name="Cannon C."/>
            <person name="Castanera R."/>
            <person name="Culley D."/>
            <person name="Daum C."/>
            <person name="Ezra D."/>
            <person name="Gonzalez J."/>
            <person name="Henrissat B."/>
            <person name="Kuo A."/>
            <person name="Liang C."/>
            <person name="Lipzen A."/>
            <person name="Lutzoni F."/>
            <person name="Magnuson J."/>
            <person name="Mondo S."/>
            <person name="Nolan M."/>
            <person name="Ohm R."/>
            <person name="Pangilinan J."/>
            <person name="Park H.-J."/>
            <person name="Ramirez L."/>
            <person name="Alfaro M."/>
            <person name="Sun H."/>
            <person name="Tritt A."/>
            <person name="Yoshinaga Y."/>
            <person name="Zwiers L.-H."/>
            <person name="Turgeon B."/>
            <person name="Goodwin S."/>
            <person name="Spatafora J."/>
            <person name="Crous P."/>
            <person name="Grigoriev I."/>
        </authorList>
    </citation>
    <scope>NUCLEOTIDE SEQUENCE</scope>
    <source>
        <strain evidence="8">CBS 130266</strain>
    </source>
</reference>
<dbReference type="EMBL" id="MU007102">
    <property type="protein sequence ID" value="KAF2421083.1"/>
    <property type="molecule type" value="Genomic_DNA"/>
</dbReference>
<dbReference type="Gene3D" id="3.30.200.20">
    <property type="entry name" value="Phosphorylase Kinase, domain 1"/>
    <property type="match status" value="1"/>
</dbReference>
<protein>
    <submittedName>
        <fullName evidence="8">Kinase-like protein</fullName>
    </submittedName>
</protein>
<dbReference type="PANTHER" id="PTHR45646:SF11">
    <property type="entry name" value="SERINE_THREONINE-PROTEIN KINASE DOA"/>
    <property type="match status" value="1"/>
</dbReference>
<dbReference type="GO" id="GO:0005634">
    <property type="term" value="C:nucleus"/>
    <property type="evidence" value="ECO:0007669"/>
    <property type="project" value="TreeGrafter"/>
</dbReference>
<sequence length="454" mass="51751">MNSPHNDQAPSECPNDSFSFGSFPHMTFIPSSLDNVEDVENYKPGGLHPVHLGDRFGSFGRYFIMHKLGFGAFSTLWLVRDLHANRNVALKICQADHGTENNESMILQKLMASDFHEGRQYVRSLYDSFSIEGVNGTHLCLVMEIGGPTIAEVCGQNESRRLRADLARKLATQVTQAVAFLHSQNVAHADISTHNILFRIQGLCSWSTDELDERLPEPHIEDVHMMDNQAPSSSAPIYLVDSMKMQDIVDLELDGDIMLIDFGLSYYAEESAHKQPIRNLQHSPPELILEFEGFLKSDLWALGCTIFELRIGGPLFMGSMANEDYILREVVKLLGKLPDRWWNMWKNHEEWFHEDGELKTFESEEAITVEIPKTIRERIIVSRKMDGPNGGTLEKSTERVLEPQNSRICDTEVDDMTDVLERMMKYEAEDRISAIEVLEHQWFAKDYSSEPLVD</sequence>
<evidence type="ECO:0000256" key="1">
    <source>
        <dbReference type="ARBA" id="ARBA00022527"/>
    </source>
</evidence>
<evidence type="ECO:0000256" key="5">
    <source>
        <dbReference type="ARBA" id="ARBA00022840"/>
    </source>
</evidence>
<dbReference type="PROSITE" id="PS50011">
    <property type="entry name" value="PROTEIN_KINASE_DOM"/>
    <property type="match status" value="1"/>
</dbReference>
<dbReference type="Gene3D" id="1.10.510.10">
    <property type="entry name" value="Transferase(Phosphotransferase) domain 1"/>
    <property type="match status" value="1"/>
</dbReference>
<dbReference type="InterPro" id="IPR051175">
    <property type="entry name" value="CLK_kinases"/>
</dbReference>
<dbReference type="PANTHER" id="PTHR45646">
    <property type="entry name" value="SERINE/THREONINE-PROTEIN KINASE DOA-RELATED"/>
    <property type="match status" value="1"/>
</dbReference>
<organism evidence="8 9">
    <name type="scientific">Tothia fuscella</name>
    <dbReference type="NCBI Taxonomy" id="1048955"/>
    <lineage>
        <taxon>Eukaryota</taxon>
        <taxon>Fungi</taxon>
        <taxon>Dikarya</taxon>
        <taxon>Ascomycota</taxon>
        <taxon>Pezizomycotina</taxon>
        <taxon>Dothideomycetes</taxon>
        <taxon>Pleosporomycetidae</taxon>
        <taxon>Venturiales</taxon>
        <taxon>Cylindrosympodiaceae</taxon>
        <taxon>Tothia</taxon>
    </lineage>
</organism>
<evidence type="ECO:0000256" key="3">
    <source>
        <dbReference type="ARBA" id="ARBA00022741"/>
    </source>
</evidence>
<evidence type="ECO:0000313" key="8">
    <source>
        <dbReference type="EMBL" id="KAF2421083.1"/>
    </source>
</evidence>
<evidence type="ECO:0000259" key="7">
    <source>
        <dbReference type="PROSITE" id="PS50011"/>
    </source>
</evidence>
<dbReference type="InterPro" id="IPR017441">
    <property type="entry name" value="Protein_kinase_ATP_BS"/>
</dbReference>
<dbReference type="InterPro" id="IPR011009">
    <property type="entry name" value="Kinase-like_dom_sf"/>
</dbReference>
<feature type="binding site" evidence="6">
    <location>
        <position position="91"/>
    </location>
    <ligand>
        <name>ATP</name>
        <dbReference type="ChEBI" id="CHEBI:30616"/>
    </ligand>
</feature>
<dbReference type="SMART" id="SM00220">
    <property type="entry name" value="S_TKc"/>
    <property type="match status" value="1"/>
</dbReference>
<evidence type="ECO:0000256" key="6">
    <source>
        <dbReference type="PROSITE-ProRule" id="PRU10141"/>
    </source>
</evidence>
<dbReference type="InterPro" id="IPR000719">
    <property type="entry name" value="Prot_kinase_dom"/>
</dbReference>
<comment type="caution">
    <text evidence="8">The sequence shown here is derived from an EMBL/GenBank/DDBJ whole genome shotgun (WGS) entry which is preliminary data.</text>
</comment>